<protein>
    <submittedName>
        <fullName evidence="4">N-acetyltransferase</fullName>
    </submittedName>
</protein>
<organism evidence="4">
    <name type="scientific">Oscillatoriales cyanobacterium SpSt-418</name>
    <dbReference type="NCBI Taxonomy" id="2282169"/>
    <lineage>
        <taxon>Bacteria</taxon>
        <taxon>Bacillati</taxon>
        <taxon>Cyanobacteriota</taxon>
        <taxon>Cyanophyceae</taxon>
        <taxon>Oscillatoriophycideae</taxon>
        <taxon>Oscillatoriales</taxon>
    </lineage>
</organism>
<dbReference type="Pfam" id="PF13508">
    <property type="entry name" value="Acetyltransf_7"/>
    <property type="match status" value="1"/>
</dbReference>
<dbReference type="InterPro" id="IPR016181">
    <property type="entry name" value="Acyl_CoA_acyltransferase"/>
</dbReference>
<name>A0A7C3PF73_9CYAN</name>
<dbReference type="AlphaFoldDB" id="A0A7C3PF73"/>
<dbReference type="Gene3D" id="3.40.630.30">
    <property type="match status" value="1"/>
</dbReference>
<dbReference type="PROSITE" id="PS51186">
    <property type="entry name" value="GNAT"/>
    <property type="match status" value="1"/>
</dbReference>
<proteinExistence type="predicted"/>
<dbReference type="InterPro" id="IPR050832">
    <property type="entry name" value="Bact_Acetyltransf"/>
</dbReference>
<dbReference type="CDD" id="cd04301">
    <property type="entry name" value="NAT_SF"/>
    <property type="match status" value="1"/>
</dbReference>
<dbReference type="InterPro" id="IPR000182">
    <property type="entry name" value="GNAT_dom"/>
</dbReference>
<keyword evidence="2" id="KW-0012">Acyltransferase</keyword>
<gene>
    <name evidence="4" type="ORF">ENR64_09955</name>
</gene>
<dbReference type="PANTHER" id="PTHR43877">
    <property type="entry name" value="AMINOALKYLPHOSPHONATE N-ACETYLTRANSFERASE-RELATED-RELATED"/>
    <property type="match status" value="1"/>
</dbReference>
<accession>A0A7C3PF73</accession>
<evidence type="ECO:0000256" key="1">
    <source>
        <dbReference type="ARBA" id="ARBA00022679"/>
    </source>
</evidence>
<dbReference type="PANTHER" id="PTHR43877:SF1">
    <property type="entry name" value="ACETYLTRANSFERASE"/>
    <property type="match status" value="1"/>
</dbReference>
<sequence length="161" mass="18216">MSNASHLATLDMTLRVATVADTSAVAAVYLLSRKTFLSYAPLAHTDAEVVDWLRHILIPTGQVYVMEQATQVIGMMALSPADSVRWIDQLYVHPDWVSQGVGSQFVRFAQTVLSPPIRLYTFQANERSRRFYERHGFRAIAFTDGSDNEECCPDVLYEWNL</sequence>
<keyword evidence="1 4" id="KW-0808">Transferase</keyword>
<comment type="caution">
    <text evidence="4">The sequence shown here is derived from an EMBL/GenBank/DDBJ whole genome shotgun (WGS) entry which is preliminary data.</text>
</comment>
<evidence type="ECO:0000256" key="2">
    <source>
        <dbReference type="ARBA" id="ARBA00023315"/>
    </source>
</evidence>
<reference evidence="4" key="1">
    <citation type="journal article" date="2020" name="mSystems">
        <title>Genome- and Community-Level Interaction Insights into Carbon Utilization and Element Cycling Functions of Hydrothermarchaeota in Hydrothermal Sediment.</title>
        <authorList>
            <person name="Zhou Z."/>
            <person name="Liu Y."/>
            <person name="Xu W."/>
            <person name="Pan J."/>
            <person name="Luo Z.H."/>
            <person name="Li M."/>
        </authorList>
    </citation>
    <scope>NUCLEOTIDE SEQUENCE [LARGE SCALE GENOMIC DNA]</scope>
    <source>
        <strain evidence="4">SpSt-418</strain>
    </source>
</reference>
<evidence type="ECO:0000313" key="4">
    <source>
        <dbReference type="EMBL" id="HFM98059.1"/>
    </source>
</evidence>
<dbReference type="GO" id="GO:0016747">
    <property type="term" value="F:acyltransferase activity, transferring groups other than amino-acyl groups"/>
    <property type="evidence" value="ECO:0007669"/>
    <property type="project" value="InterPro"/>
</dbReference>
<dbReference type="EMBL" id="DSRU01000142">
    <property type="protein sequence ID" value="HFM98059.1"/>
    <property type="molecule type" value="Genomic_DNA"/>
</dbReference>
<feature type="domain" description="N-acetyltransferase" evidence="3">
    <location>
        <begin position="12"/>
        <end position="161"/>
    </location>
</feature>
<dbReference type="SUPFAM" id="SSF55729">
    <property type="entry name" value="Acyl-CoA N-acyltransferases (Nat)"/>
    <property type="match status" value="1"/>
</dbReference>
<evidence type="ECO:0000259" key="3">
    <source>
        <dbReference type="PROSITE" id="PS51186"/>
    </source>
</evidence>